<dbReference type="CDD" id="cd16035">
    <property type="entry name" value="sulfatase_like"/>
    <property type="match status" value="1"/>
</dbReference>
<reference evidence="2" key="1">
    <citation type="submission" date="2021-12" db="EMBL/GenBank/DDBJ databases">
        <authorList>
            <person name="Cha I.-T."/>
            <person name="Lee K.-E."/>
            <person name="Park S.-J."/>
        </authorList>
    </citation>
    <scope>NUCLEOTIDE SEQUENCE</scope>
    <source>
        <strain evidence="2">YSM-43</strain>
    </source>
</reference>
<dbReference type="Proteomes" id="UP000830454">
    <property type="component" value="Chromosome"/>
</dbReference>
<feature type="domain" description="Sulfatase N-terminal" evidence="1">
    <location>
        <begin position="13"/>
        <end position="372"/>
    </location>
</feature>
<reference evidence="2" key="2">
    <citation type="submission" date="2022-04" db="EMBL/GenBank/DDBJ databases">
        <title>Complete Genome Sequence of Flavobacterium sediminilitoris YSM-43, Isolated from a Tidal Sediment.</title>
        <authorList>
            <person name="Lee P.A."/>
        </authorList>
    </citation>
    <scope>NUCLEOTIDE SEQUENCE</scope>
    <source>
        <strain evidence="2">YSM-43</strain>
    </source>
</reference>
<dbReference type="EMBL" id="CP090145">
    <property type="protein sequence ID" value="UOX34234.1"/>
    <property type="molecule type" value="Genomic_DNA"/>
</dbReference>
<protein>
    <submittedName>
        <fullName evidence="2">Sulfatase-like hydrolase/transferase</fullName>
    </submittedName>
</protein>
<name>A0ABY4HR45_9FLAO</name>
<dbReference type="RefSeq" id="WP_246916966.1">
    <property type="nucleotide sequence ID" value="NZ_CP090145.1"/>
</dbReference>
<gene>
    <name evidence="2" type="ORF">LXD69_01665</name>
</gene>
<dbReference type="SUPFAM" id="SSF53649">
    <property type="entry name" value="Alkaline phosphatase-like"/>
    <property type="match status" value="1"/>
</dbReference>
<dbReference type="InterPro" id="IPR000917">
    <property type="entry name" value="Sulfatase_N"/>
</dbReference>
<evidence type="ECO:0000259" key="1">
    <source>
        <dbReference type="Pfam" id="PF00884"/>
    </source>
</evidence>
<dbReference type="Gene3D" id="3.40.720.10">
    <property type="entry name" value="Alkaline Phosphatase, subunit A"/>
    <property type="match status" value="1"/>
</dbReference>
<dbReference type="InterPro" id="IPR051849">
    <property type="entry name" value="GAG-degrading_sulfatase"/>
</dbReference>
<evidence type="ECO:0000313" key="2">
    <source>
        <dbReference type="EMBL" id="UOX34234.1"/>
    </source>
</evidence>
<dbReference type="PANTHER" id="PTHR46615:SF1">
    <property type="entry name" value="ARYLSULFATASE K"/>
    <property type="match status" value="1"/>
</dbReference>
<dbReference type="PANTHER" id="PTHR46615">
    <property type="entry name" value="ARYLSULFATASE K"/>
    <property type="match status" value="1"/>
</dbReference>
<evidence type="ECO:0000313" key="3">
    <source>
        <dbReference type="Proteomes" id="UP000830454"/>
    </source>
</evidence>
<sequence>MDFEKRLEKLSKPDIILIITDQERATQNFPIGWEKENLHSLTFLKQNGFSFDRAFCNSCMCSPSRATLFTGTYPAQHNVTQTLTFGGDYSSAEVELSNTLPNMARMLIDDGYDVQYRGKWHLSKGEGENGLTASDVALYGFKGWEAPDAGEDTKPENFGGGFANHDKDYIQQGIAFLEQVKKRRSKGDNQPYCLVLSLVNPHDVLCYPGGFDYGYNDNFLKGSIGLPKTVNEHLLVSKKPMAQEQILIGSASLLGPLQTDEKKLNYINFYGNMLKWVDKEISFFLDTLYKKDVNNESLADKAIVFRLSDHGEMGLSHGGLRQKAFVAYEEAIRIPIIISNPILFPADEPHKSTMNLASLIDIMPTIASLTGATPPSGLRGVDLTPILKEDVSVQDAILFTYDDTKAGANNMPSAVKASNRLRCIRTKDWKFDYYFDALGAYPTEYELYDLKNDPEETTNLAYDSNYKEIRLELELALKKLEAEKLLIHN</sequence>
<proteinExistence type="predicted"/>
<dbReference type="Pfam" id="PF00884">
    <property type="entry name" value="Sulfatase"/>
    <property type="match status" value="1"/>
</dbReference>
<organism evidence="2 3">
    <name type="scientific">Flavobacterium sediminilitoris</name>
    <dbReference type="NCBI Taxonomy" id="2024526"/>
    <lineage>
        <taxon>Bacteria</taxon>
        <taxon>Pseudomonadati</taxon>
        <taxon>Bacteroidota</taxon>
        <taxon>Flavobacteriia</taxon>
        <taxon>Flavobacteriales</taxon>
        <taxon>Flavobacteriaceae</taxon>
        <taxon>Flavobacterium</taxon>
    </lineage>
</organism>
<dbReference type="InterPro" id="IPR017850">
    <property type="entry name" value="Alkaline_phosphatase_core_sf"/>
</dbReference>
<accession>A0ABY4HR45</accession>
<keyword evidence="3" id="KW-1185">Reference proteome</keyword>